<dbReference type="Pfam" id="PF02316">
    <property type="entry name" value="HTH_Tnp_Mu_1"/>
    <property type="match status" value="1"/>
</dbReference>
<evidence type="ECO:0000313" key="2">
    <source>
        <dbReference type="EMBL" id="AFA44267.1"/>
    </source>
</evidence>
<dbReference type="GO" id="GO:0003677">
    <property type="term" value="F:DNA binding"/>
    <property type="evidence" value="ECO:0007669"/>
    <property type="project" value="InterPro"/>
</dbReference>
<proteinExistence type="predicted"/>
<dbReference type="SUPFAM" id="SSF46955">
    <property type="entry name" value="Putative DNA-binding domain"/>
    <property type="match status" value="1"/>
</dbReference>
<sequence>MGLNKSKTHYTAKELLSLSLSCLPNSKQGILYQAKKQMWNKRKRVDIGGGSFEFELSSLPIDIQAEILLKTPPYQNQVRWKNRLNSK</sequence>
<dbReference type="Gene3D" id="1.10.10.10">
    <property type="entry name" value="Winged helix-like DNA-binding domain superfamily/Winged helix DNA-binding domain"/>
    <property type="match status" value="1"/>
</dbReference>
<dbReference type="EMBL" id="JN627905">
    <property type="protein sequence ID" value="AFA44267.1"/>
    <property type="molecule type" value="Genomic_DNA"/>
</dbReference>
<reference evidence="2" key="1">
    <citation type="submission" date="2011-08" db="EMBL/GenBank/DDBJ databases">
        <title>Identification of pro-phages and pro-phage like genetic features within Avibacterium paragallinarum.</title>
        <authorList>
            <person name="Roodt Y."/>
            <person name="Albertyn J."/>
            <person name="Bragg R.R."/>
        </authorList>
    </citation>
    <scope>NUCLEOTIDE SEQUENCE</scope>
    <source>
        <strain evidence="2">Modesto</strain>
    </source>
</reference>
<evidence type="ECO:0000259" key="1">
    <source>
        <dbReference type="PROSITE" id="PS51702"/>
    </source>
</evidence>
<dbReference type="PROSITE" id="PS51702">
    <property type="entry name" value="HTH_MU"/>
    <property type="match status" value="1"/>
</dbReference>
<name>H6U8G7_AVIPA</name>
<dbReference type="AlphaFoldDB" id="H6U8G7"/>
<organism evidence="2">
    <name type="scientific">Avibacterium paragallinarum</name>
    <name type="common">Haemophilus gallinarum</name>
    <dbReference type="NCBI Taxonomy" id="728"/>
    <lineage>
        <taxon>Bacteria</taxon>
        <taxon>Pseudomonadati</taxon>
        <taxon>Pseudomonadota</taxon>
        <taxon>Gammaproteobacteria</taxon>
        <taxon>Pasteurellales</taxon>
        <taxon>Pasteurellaceae</taxon>
        <taxon>Avibacterium</taxon>
    </lineage>
</organism>
<accession>H6U8G7</accession>
<dbReference type="InterPro" id="IPR003314">
    <property type="entry name" value="Mu-type_HTH"/>
</dbReference>
<protein>
    <submittedName>
        <fullName evidence="2">Transposase</fullName>
    </submittedName>
</protein>
<dbReference type="InterPro" id="IPR036388">
    <property type="entry name" value="WH-like_DNA-bd_sf"/>
</dbReference>
<feature type="domain" description="HTH Mu-type" evidence="1">
    <location>
        <begin position="8"/>
        <end position="75"/>
    </location>
</feature>
<dbReference type="InterPro" id="IPR009061">
    <property type="entry name" value="DNA-bd_dom_put_sf"/>
</dbReference>